<dbReference type="Gene3D" id="3.40.50.720">
    <property type="entry name" value="NAD(P)-binding Rossmann-like Domain"/>
    <property type="match status" value="1"/>
</dbReference>
<dbReference type="AlphaFoldDB" id="A0A1F5WDG4"/>
<proteinExistence type="predicted"/>
<dbReference type="EMBL" id="MFHJ01000029">
    <property type="protein sequence ID" value="OGF73718.1"/>
    <property type="molecule type" value="Genomic_DNA"/>
</dbReference>
<dbReference type="Proteomes" id="UP000178276">
    <property type="component" value="Unassembled WGS sequence"/>
</dbReference>
<dbReference type="InterPro" id="IPR036291">
    <property type="entry name" value="NAD(P)-bd_dom_sf"/>
</dbReference>
<dbReference type="STRING" id="1798331.A2W57_03620"/>
<dbReference type="Pfam" id="PF01488">
    <property type="entry name" value="Shikimate_DH"/>
    <property type="match status" value="1"/>
</dbReference>
<evidence type="ECO:0000259" key="1">
    <source>
        <dbReference type="Pfam" id="PF01488"/>
    </source>
</evidence>
<protein>
    <recommendedName>
        <fullName evidence="1">Quinate/shikimate 5-dehydrogenase/glutamyl-tRNA reductase domain-containing protein</fullName>
    </recommendedName>
</protein>
<evidence type="ECO:0000313" key="2">
    <source>
        <dbReference type="EMBL" id="OGF73718.1"/>
    </source>
</evidence>
<dbReference type="SUPFAM" id="SSF51735">
    <property type="entry name" value="NAD(P)-binding Rossmann-fold domains"/>
    <property type="match status" value="1"/>
</dbReference>
<reference evidence="2 3" key="1">
    <citation type="journal article" date="2016" name="Nat. Commun.">
        <title>Thousands of microbial genomes shed light on interconnected biogeochemical processes in an aquifer system.</title>
        <authorList>
            <person name="Anantharaman K."/>
            <person name="Brown C.T."/>
            <person name="Hug L.A."/>
            <person name="Sharon I."/>
            <person name="Castelle C.J."/>
            <person name="Probst A.J."/>
            <person name="Thomas B.C."/>
            <person name="Singh A."/>
            <person name="Wilkins M.J."/>
            <person name="Karaoz U."/>
            <person name="Brodie E.L."/>
            <person name="Williams K.H."/>
            <person name="Hubbard S.S."/>
            <person name="Banfield J.F."/>
        </authorList>
    </citation>
    <scope>NUCLEOTIDE SEQUENCE [LARGE SCALE GENOMIC DNA]</scope>
</reference>
<gene>
    <name evidence="2" type="ORF">A2W57_03620</name>
</gene>
<sequence>MLAFKLLIEAFRDFLWPISPSWLFQRDRSEPAFAFIVHPRSISDVYHKYLFTRVISPKLLEWFLLHFWPVILSEVEGLRSVKNGKPIRGWILSIPLTAEQVISKRKIAVKMIKRAIKLAYCRGANVVGLGALNASVTYRGRDIEDIASRLDIGITSGVGYTSFNVADLISYLIKHFKLDNNVVVGVVGAAGGIASAVIRFLFTKGIKNWILIDLDRKHNRVHELIKEFKIINPSGSFRVTSQLSELKQCRFIITATNAPEALIRSEHLSTGTIILDDAQPSDVDAQVVLEREDILVISAGIIEAKEINTNFDLDLKHRNDVYSCLAEVMVLAAHHRIREKSFDYASVDEIQEIGKLGKALGFGRAEFQNFNKVYTGQDLNNFYDKYIKKI</sequence>
<evidence type="ECO:0000313" key="3">
    <source>
        <dbReference type="Proteomes" id="UP000178276"/>
    </source>
</evidence>
<organism evidence="2 3">
    <name type="scientific">Candidatus Giovannonibacteria bacterium RIFCSPHIGHO2_02_43_16</name>
    <dbReference type="NCBI Taxonomy" id="1798331"/>
    <lineage>
        <taxon>Bacteria</taxon>
        <taxon>Candidatus Giovannoniibacteriota</taxon>
    </lineage>
</organism>
<dbReference type="InterPro" id="IPR006151">
    <property type="entry name" value="Shikm_DH/Glu-tRNA_Rdtase"/>
</dbReference>
<comment type="caution">
    <text evidence="2">The sequence shown here is derived from an EMBL/GenBank/DDBJ whole genome shotgun (WGS) entry which is preliminary data.</text>
</comment>
<feature type="domain" description="Quinate/shikimate 5-dehydrogenase/glutamyl-tRNA reductase" evidence="1">
    <location>
        <begin position="183"/>
        <end position="287"/>
    </location>
</feature>
<name>A0A1F5WDG4_9BACT</name>
<accession>A0A1F5WDG4</accession>